<dbReference type="Proteomes" id="UP000326565">
    <property type="component" value="Unassembled WGS sequence"/>
</dbReference>
<evidence type="ECO:0000313" key="2">
    <source>
        <dbReference type="EMBL" id="KAB8077907.1"/>
    </source>
</evidence>
<feature type="region of interest" description="Disordered" evidence="1">
    <location>
        <begin position="203"/>
        <end position="243"/>
    </location>
</feature>
<organism evidence="2 3">
    <name type="scientific">Aspergillus leporis</name>
    <dbReference type="NCBI Taxonomy" id="41062"/>
    <lineage>
        <taxon>Eukaryota</taxon>
        <taxon>Fungi</taxon>
        <taxon>Dikarya</taxon>
        <taxon>Ascomycota</taxon>
        <taxon>Pezizomycotina</taxon>
        <taxon>Eurotiomycetes</taxon>
        <taxon>Eurotiomycetidae</taxon>
        <taxon>Eurotiales</taxon>
        <taxon>Aspergillaceae</taxon>
        <taxon>Aspergillus</taxon>
        <taxon>Aspergillus subgen. Circumdati</taxon>
    </lineage>
</organism>
<gene>
    <name evidence="2" type="ORF">BDV29DRAFT_31545</name>
</gene>
<reference evidence="2 3" key="1">
    <citation type="submission" date="2019-04" db="EMBL/GenBank/DDBJ databases">
        <title>Friends and foes A comparative genomics study of 23 Aspergillus species from section Flavi.</title>
        <authorList>
            <consortium name="DOE Joint Genome Institute"/>
            <person name="Kjaerbolling I."/>
            <person name="Vesth T."/>
            <person name="Frisvad J.C."/>
            <person name="Nybo J.L."/>
            <person name="Theobald S."/>
            <person name="Kildgaard S."/>
            <person name="Isbrandt T."/>
            <person name="Kuo A."/>
            <person name="Sato A."/>
            <person name="Lyhne E.K."/>
            <person name="Kogle M.E."/>
            <person name="Wiebenga A."/>
            <person name="Kun R.S."/>
            <person name="Lubbers R.J."/>
            <person name="Makela M.R."/>
            <person name="Barry K."/>
            <person name="Chovatia M."/>
            <person name="Clum A."/>
            <person name="Daum C."/>
            <person name="Haridas S."/>
            <person name="He G."/>
            <person name="LaButti K."/>
            <person name="Lipzen A."/>
            <person name="Mondo S."/>
            <person name="Riley R."/>
            <person name="Salamov A."/>
            <person name="Simmons B.A."/>
            <person name="Magnuson J.K."/>
            <person name="Henrissat B."/>
            <person name="Mortensen U.H."/>
            <person name="Larsen T.O."/>
            <person name="Devries R.P."/>
            <person name="Grigoriev I.V."/>
            <person name="Machida M."/>
            <person name="Baker S.E."/>
            <person name="Andersen M.R."/>
        </authorList>
    </citation>
    <scope>NUCLEOTIDE SEQUENCE [LARGE SCALE GENOMIC DNA]</scope>
    <source>
        <strain evidence="2 3">CBS 151.66</strain>
    </source>
</reference>
<dbReference type="AlphaFoldDB" id="A0A5N5XCV0"/>
<evidence type="ECO:0000313" key="3">
    <source>
        <dbReference type="Proteomes" id="UP000326565"/>
    </source>
</evidence>
<name>A0A5N5XCV0_9EURO</name>
<evidence type="ECO:0000256" key="1">
    <source>
        <dbReference type="SAM" id="MobiDB-lite"/>
    </source>
</evidence>
<proteinExistence type="predicted"/>
<dbReference type="OrthoDB" id="4492366at2759"/>
<sequence length="268" mass="31256">MSAHTPPDSPESFTTALLPSSIMAIHKERLDAEYGRERRGDRLPRQPVYENFNWVEDDLEDRVRLIGSSLNRDMNRLSHLLQRDRDDVRQTGDWQARIDRLDRDLKASITERDALRTALKELEKRSAQENDVAHQVEALQKQLSEKQSEIQNLNKQVESQATMLAKKDSLLQKQSKVSHLKAQKEKAQLEEALEKALKRAAASLKKARNAESERDEAQKKVEETKKKLLSSRNRRLNAEDQVKTLEKQVKELKDELSRKKEKKRRSFW</sequence>
<keyword evidence="3" id="KW-1185">Reference proteome</keyword>
<accession>A0A5N5XCV0</accession>
<protein>
    <submittedName>
        <fullName evidence="2">Uncharacterized protein</fullName>
    </submittedName>
</protein>
<dbReference type="EMBL" id="ML732163">
    <property type="protein sequence ID" value="KAB8077907.1"/>
    <property type="molecule type" value="Genomic_DNA"/>
</dbReference>
<feature type="compositionally biased region" description="Basic and acidic residues" evidence="1">
    <location>
        <begin position="208"/>
        <end position="226"/>
    </location>
</feature>